<name>A0A8K0UIE3_9AGAR</name>
<organism evidence="7 8">
    <name type="scientific">Cristinia sonorae</name>
    <dbReference type="NCBI Taxonomy" id="1940300"/>
    <lineage>
        <taxon>Eukaryota</taxon>
        <taxon>Fungi</taxon>
        <taxon>Dikarya</taxon>
        <taxon>Basidiomycota</taxon>
        <taxon>Agaricomycotina</taxon>
        <taxon>Agaricomycetes</taxon>
        <taxon>Agaricomycetidae</taxon>
        <taxon>Agaricales</taxon>
        <taxon>Pleurotineae</taxon>
        <taxon>Stephanosporaceae</taxon>
        <taxon>Cristinia</taxon>
    </lineage>
</organism>
<gene>
    <name evidence="7" type="ORF">BXZ70DRAFT_1040306</name>
</gene>
<dbReference type="AlphaFoldDB" id="A0A8K0UIE3"/>
<feature type="compositionally biased region" description="Polar residues" evidence="5">
    <location>
        <begin position="280"/>
        <end position="289"/>
    </location>
</feature>
<comment type="caution">
    <text evidence="7">The sequence shown here is derived from an EMBL/GenBank/DDBJ whole genome shotgun (WGS) entry which is preliminary data.</text>
</comment>
<keyword evidence="2" id="KW-0808">Transferase</keyword>
<keyword evidence="4" id="KW-0520">NAD</keyword>
<evidence type="ECO:0000256" key="3">
    <source>
        <dbReference type="ARBA" id="ARBA00022695"/>
    </source>
</evidence>
<dbReference type="GO" id="GO:0016779">
    <property type="term" value="F:nucleotidyltransferase activity"/>
    <property type="evidence" value="ECO:0007669"/>
    <property type="project" value="UniProtKB-KW"/>
</dbReference>
<evidence type="ECO:0000256" key="4">
    <source>
        <dbReference type="ARBA" id="ARBA00023027"/>
    </source>
</evidence>
<feature type="domain" description="PARP catalytic" evidence="6">
    <location>
        <begin position="608"/>
        <end position="679"/>
    </location>
</feature>
<accession>A0A8K0UIE3</accession>
<protein>
    <recommendedName>
        <fullName evidence="6">PARP catalytic domain-containing protein</fullName>
    </recommendedName>
</protein>
<keyword evidence="3" id="KW-0548">Nucleotidyltransferase</keyword>
<proteinExistence type="predicted"/>
<dbReference type="InterPro" id="IPR051838">
    <property type="entry name" value="ARTD_PARP"/>
</dbReference>
<dbReference type="PANTHER" id="PTHR21328">
    <property type="entry name" value="POLY ADP-RIBOSE POLYMERASE FAMILY, MEMBER PARP"/>
    <property type="match status" value="1"/>
</dbReference>
<dbReference type="EMBL" id="JAEVFJ010000034">
    <property type="protein sequence ID" value="KAH8091785.1"/>
    <property type="molecule type" value="Genomic_DNA"/>
</dbReference>
<evidence type="ECO:0000313" key="7">
    <source>
        <dbReference type="EMBL" id="KAH8091785.1"/>
    </source>
</evidence>
<sequence>MKGSKKFYADLDVACGKQYAVNGLTVTALSKGDDEGSIICTIGDEVGELVASFNILVPEPSAYPQHHQVFCFVLGSNSPNHIQSAAADLSENGAITIEQIIGQLLESISRYASGGPDTTSEEEIIDVGDSDEWSYDGHEDLDPPSATALSTTVVKHLQSDFNEIIAAGYKPGFTKLSGDGFCLSVSIPVTMLLQSISSQALMAWDPRILSKSQHFTLLISEMISWPVLRDDHSLRPHISRHRGESLRFHVGLTPSYKPSKDLVSMLVRPHGLSQVEERGISNSRSSASRYTERTETSDDDIRAQNETIEEFNFSLSYSLESLMGDYFFDVIRLRSQYGLGWAGAESLLAESQRVQQRPEDVFTSMYTVLVESDEEERKLAKTYNLPADPLCEARSGHTPNLPLLAFSYLLRRLTLCTRFCLICHKKLDTDFVALKPYVCNAGLCVYQYYNMDRGPSLEYEIRTRPETIELLISMTLYAAEANCMEGAMPTGLGLVVPHPKTPNTLREFDTLTTDEQCASVIRALKTLPAMKHIKAYLDKNAKVGRTTVRLKDVHKGVHPAAWQILRWCVASCTAYLEELTSPEDKIHNIDPKWRQFRFIVGAPDAEAKFHKAKAEAAARDSNAARFPTLYAFHGSPLKNWHSIIRHGLRFSDIVTHGRKYGHGIYFAKDYTVATRFTQKQHIEVPWPAQRLSVRGITAVAEIVNLPKEFQSSIPHFVVQQTDWIMCRYLLVDDQSDVGTGTSSSTGTAGMAALVENVPMVELDPQHPLVVSDQKVLIPEPGHKLSKLVDALRVEYVDEGLDAADQAIMDGEGAAFAFALDV</sequence>
<dbReference type="Gene3D" id="3.90.228.10">
    <property type="match status" value="1"/>
</dbReference>
<reference evidence="7" key="1">
    <citation type="journal article" date="2021" name="New Phytol.">
        <title>Evolutionary innovations through gain and loss of genes in the ectomycorrhizal Boletales.</title>
        <authorList>
            <person name="Wu G."/>
            <person name="Miyauchi S."/>
            <person name="Morin E."/>
            <person name="Kuo A."/>
            <person name="Drula E."/>
            <person name="Varga T."/>
            <person name="Kohler A."/>
            <person name="Feng B."/>
            <person name="Cao Y."/>
            <person name="Lipzen A."/>
            <person name="Daum C."/>
            <person name="Hundley H."/>
            <person name="Pangilinan J."/>
            <person name="Johnson J."/>
            <person name="Barry K."/>
            <person name="LaButti K."/>
            <person name="Ng V."/>
            <person name="Ahrendt S."/>
            <person name="Min B."/>
            <person name="Choi I.G."/>
            <person name="Park H."/>
            <person name="Plett J.M."/>
            <person name="Magnuson J."/>
            <person name="Spatafora J.W."/>
            <person name="Nagy L.G."/>
            <person name="Henrissat B."/>
            <person name="Grigoriev I.V."/>
            <person name="Yang Z.L."/>
            <person name="Xu J."/>
            <person name="Martin F.M."/>
        </authorList>
    </citation>
    <scope>NUCLEOTIDE SEQUENCE</scope>
    <source>
        <strain evidence="7">KKN 215</strain>
    </source>
</reference>
<dbReference type="OrthoDB" id="109543at2759"/>
<dbReference type="SUPFAM" id="SSF56399">
    <property type="entry name" value="ADP-ribosylation"/>
    <property type="match status" value="1"/>
</dbReference>
<evidence type="ECO:0000256" key="1">
    <source>
        <dbReference type="ARBA" id="ARBA00022676"/>
    </source>
</evidence>
<dbReference type="GO" id="GO:0003950">
    <property type="term" value="F:NAD+ poly-ADP-ribosyltransferase activity"/>
    <property type="evidence" value="ECO:0007669"/>
    <property type="project" value="InterPro"/>
</dbReference>
<keyword evidence="1" id="KW-0328">Glycosyltransferase</keyword>
<evidence type="ECO:0000256" key="2">
    <source>
        <dbReference type="ARBA" id="ARBA00022679"/>
    </source>
</evidence>
<dbReference type="InterPro" id="IPR012317">
    <property type="entry name" value="Poly(ADP-ribose)pol_cat_dom"/>
</dbReference>
<evidence type="ECO:0000256" key="5">
    <source>
        <dbReference type="SAM" id="MobiDB-lite"/>
    </source>
</evidence>
<evidence type="ECO:0000259" key="6">
    <source>
        <dbReference type="Pfam" id="PF00644"/>
    </source>
</evidence>
<feature type="region of interest" description="Disordered" evidence="5">
    <location>
        <begin position="277"/>
        <end position="298"/>
    </location>
</feature>
<keyword evidence="8" id="KW-1185">Reference proteome</keyword>
<dbReference type="Proteomes" id="UP000813824">
    <property type="component" value="Unassembled WGS sequence"/>
</dbReference>
<dbReference type="Pfam" id="PF00644">
    <property type="entry name" value="PARP"/>
    <property type="match status" value="1"/>
</dbReference>
<evidence type="ECO:0000313" key="8">
    <source>
        <dbReference type="Proteomes" id="UP000813824"/>
    </source>
</evidence>